<organism evidence="1 2">
    <name type="scientific">Nocardia terpenica</name>
    <dbReference type="NCBI Taxonomy" id="455432"/>
    <lineage>
        <taxon>Bacteria</taxon>
        <taxon>Bacillati</taxon>
        <taxon>Actinomycetota</taxon>
        <taxon>Actinomycetes</taxon>
        <taxon>Mycobacteriales</taxon>
        <taxon>Nocardiaceae</taxon>
        <taxon>Nocardia</taxon>
    </lineage>
</organism>
<dbReference type="InterPro" id="IPR048142">
    <property type="entry name" value="QRL_CxxC_CxxC"/>
</dbReference>
<evidence type="ECO:0000313" key="1">
    <source>
        <dbReference type="EMBL" id="QIS19563.1"/>
    </source>
</evidence>
<reference evidence="1 2" key="1">
    <citation type="journal article" date="2019" name="ACS Chem. Biol.">
        <title>Identification and Mobilization of a Cryptic Antibiotic Biosynthesis Gene Locus from a Human-Pathogenic Nocardia Isolate.</title>
        <authorList>
            <person name="Herisse M."/>
            <person name="Ishida K."/>
            <person name="Porter J.L."/>
            <person name="Howden B."/>
            <person name="Hertweck C."/>
            <person name="Stinear T.P."/>
            <person name="Pidot S.J."/>
        </authorList>
    </citation>
    <scope>NUCLEOTIDE SEQUENCE [LARGE SCALE GENOMIC DNA]</scope>
    <source>
        <strain evidence="1 2">AUSMDU00012715</strain>
    </source>
</reference>
<sequence length="135" mass="14992">MPTYEWGTAPAGYATRRQLRGLRLRPNGQDIAALVVVPRRDGGEPLRAAYLYRIDLAAPKREPTSAQLEAVANATRAHQLHAWERHGFDRRDAGEIGDPGPQWDSACPIDGQHRLAALADAVDLVHPERDWGLDR</sequence>
<accession>A0A6G9Z3H7</accession>
<dbReference type="RefSeq" id="WP_167486850.1">
    <property type="nucleotide sequence ID" value="NZ_CP046173.1"/>
</dbReference>
<dbReference type="EMBL" id="CP046173">
    <property type="protein sequence ID" value="QIS19563.1"/>
    <property type="molecule type" value="Genomic_DNA"/>
</dbReference>
<dbReference type="NCBIfam" id="NF041638">
    <property type="entry name" value="QRL_CxxC_CxxC"/>
    <property type="match status" value="1"/>
</dbReference>
<dbReference type="Proteomes" id="UP000500953">
    <property type="component" value="Chromosome"/>
</dbReference>
<dbReference type="AlphaFoldDB" id="A0A6G9Z3H7"/>
<name>A0A6G9Z3H7_9NOCA</name>
<protein>
    <submittedName>
        <fullName evidence="1">Uncharacterized protein</fullName>
    </submittedName>
</protein>
<gene>
    <name evidence="1" type="ORF">F6W96_16000</name>
</gene>
<evidence type="ECO:0000313" key="2">
    <source>
        <dbReference type="Proteomes" id="UP000500953"/>
    </source>
</evidence>
<proteinExistence type="predicted"/>